<accession>A0A875S3V8</accession>
<protein>
    <recommendedName>
        <fullName evidence="8">Ketopantoate reductase C-terminal domain-containing protein</fullName>
    </recommendedName>
</protein>
<dbReference type="RefSeq" id="XP_038778620.1">
    <property type="nucleotide sequence ID" value="XM_038922692.1"/>
</dbReference>
<dbReference type="SUPFAM" id="SSF48179">
    <property type="entry name" value="6-phosphogluconate dehydrogenase C-terminal domain-like"/>
    <property type="match status" value="1"/>
</dbReference>
<dbReference type="EMBL" id="CP064813">
    <property type="protein sequence ID" value="QPG75055.1"/>
    <property type="molecule type" value="Genomic_DNA"/>
</dbReference>
<evidence type="ECO:0000313" key="6">
    <source>
        <dbReference type="EMBL" id="QPG75055.1"/>
    </source>
</evidence>
<dbReference type="PANTHER" id="PTHR43765">
    <property type="entry name" value="2-DEHYDROPANTOATE 2-REDUCTASE-RELATED"/>
    <property type="match status" value="1"/>
</dbReference>
<dbReference type="InterPro" id="IPR013328">
    <property type="entry name" value="6PGD_dom2"/>
</dbReference>
<evidence type="ECO:0000256" key="2">
    <source>
        <dbReference type="ARBA" id="ARBA00022857"/>
    </source>
</evidence>
<dbReference type="GO" id="GO:0008677">
    <property type="term" value="F:2-dehydropantoate 2-reductase activity"/>
    <property type="evidence" value="ECO:0007669"/>
    <property type="project" value="TreeGrafter"/>
</dbReference>
<dbReference type="Pfam" id="PF08546">
    <property type="entry name" value="ApbA_C"/>
    <property type="match status" value="1"/>
</dbReference>
<dbReference type="InterPro" id="IPR050838">
    <property type="entry name" value="Ketopantoate_reductase"/>
</dbReference>
<evidence type="ECO:0000256" key="1">
    <source>
        <dbReference type="ARBA" id="ARBA00007870"/>
    </source>
</evidence>
<dbReference type="Gene3D" id="1.10.1040.10">
    <property type="entry name" value="N-(1-d-carboxylethyl)-l-norvaline Dehydrogenase, domain 2"/>
    <property type="match status" value="1"/>
</dbReference>
<dbReference type="AlphaFoldDB" id="A0A875S3V8"/>
<proteinExistence type="inferred from homology"/>
<comment type="similarity">
    <text evidence="1">Belongs to the ketopantoate reductase family.</text>
</comment>
<sequence>MSKNLYIFGSDANARFLASQFASRHDSWLRTSLLFHKDPILKNYFINGSKITYENALNRFNPVRITYEIPALLRPEQERSSRQVPDRHIDNLIVTNPDLEKSTALQEYKEYISEDTNVIFVNPGLGAVETATRGLLGHPHIWQALSTHIVENGKNFDIKHLKAGDFRVCACPTSESFLDFVQLQEKLFPNDREVPMVIKKLLELPMLGALYFPYKEVYTSQLEKVMVDCCIYPLVSLFETDLQRLSSIRSIERTISSIIDECLLVLGNLNRVKSLRKVDPTINAILDKQRMFDIILQIIGTVNVKSPSFRNSKSTILQAKMLPSVGFSRRFDLRSTNGYIVKLGREQNIDTPVNRTLMDLVVGRQSIDNDNGEVIL</sequence>
<feature type="domain" description="Ketopantoate reductase N-terminal" evidence="4">
    <location>
        <begin position="70"/>
        <end position="166"/>
    </location>
</feature>
<evidence type="ECO:0000256" key="3">
    <source>
        <dbReference type="ARBA" id="ARBA00023002"/>
    </source>
</evidence>
<evidence type="ECO:0000313" key="7">
    <source>
        <dbReference type="Proteomes" id="UP000662931"/>
    </source>
</evidence>
<dbReference type="InterPro" id="IPR013752">
    <property type="entry name" value="KPA_reductase"/>
</dbReference>
<reference evidence="6" key="1">
    <citation type="submission" date="2020-10" db="EMBL/GenBank/DDBJ databases">
        <authorList>
            <person name="Roach M.J.R."/>
        </authorList>
    </citation>
    <scope>NUCLEOTIDE SEQUENCE</scope>
    <source>
        <strain evidence="6">CBS 1945</strain>
    </source>
</reference>
<dbReference type="GeneID" id="62195796"/>
<dbReference type="GO" id="GO:0005739">
    <property type="term" value="C:mitochondrion"/>
    <property type="evidence" value="ECO:0007669"/>
    <property type="project" value="TreeGrafter"/>
</dbReference>
<evidence type="ECO:0008006" key="8">
    <source>
        <dbReference type="Google" id="ProtNLM"/>
    </source>
</evidence>
<feature type="domain" description="Ketopantoate reductase C-terminal" evidence="5">
    <location>
        <begin position="219"/>
        <end position="363"/>
    </location>
</feature>
<dbReference type="OrthoDB" id="73846at2759"/>
<dbReference type="KEGG" id="bnn:FOA43_002395"/>
<keyword evidence="2" id="KW-0521">NADP</keyword>
<dbReference type="Proteomes" id="UP000662931">
    <property type="component" value="Chromosome 2"/>
</dbReference>
<gene>
    <name evidence="6" type="ORF">FOA43_002395</name>
</gene>
<dbReference type="GO" id="GO:0050661">
    <property type="term" value="F:NADP binding"/>
    <property type="evidence" value="ECO:0007669"/>
    <property type="project" value="TreeGrafter"/>
</dbReference>
<evidence type="ECO:0000259" key="5">
    <source>
        <dbReference type="Pfam" id="PF08546"/>
    </source>
</evidence>
<keyword evidence="3" id="KW-0560">Oxidoreductase</keyword>
<dbReference type="Pfam" id="PF02558">
    <property type="entry name" value="ApbA"/>
    <property type="match status" value="1"/>
</dbReference>
<dbReference type="PANTHER" id="PTHR43765:SF2">
    <property type="entry name" value="2-DEHYDROPANTOATE 2-REDUCTASE"/>
    <property type="match status" value="1"/>
</dbReference>
<dbReference type="InterPro" id="IPR008927">
    <property type="entry name" value="6-PGluconate_DH-like_C_sf"/>
</dbReference>
<organism evidence="6 7">
    <name type="scientific">Eeniella nana</name>
    <name type="common">Yeast</name>
    <name type="synonym">Brettanomyces nanus</name>
    <dbReference type="NCBI Taxonomy" id="13502"/>
    <lineage>
        <taxon>Eukaryota</taxon>
        <taxon>Fungi</taxon>
        <taxon>Dikarya</taxon>
        <taxon>Ascomycota</taxon>
        <taxon>Saccharomycotina</taxon>
        <taxon>Pichiomycetes</taxon>
        <taxon>Pichiales</taxon>
        <taxon>Pichiaceae</taxon>
        <taxon>Brettanomyces</taxon>
    </lineage>
</organism>
<evidence type="ECO:0000259" key="4">
    <source>
        <dbReference type="Pfam" id="PF02558"/>
    </source>
</evidence>
<name>A0A875S3V8_EENNA</name>
<keyword evidence="7" id="KW-1185">Reference proteome</keyword>
<dbReference type="InterPro" id="IPR013332">
    <property type="entry name" value="KPR_N"/>
</dbReference>